<dbReference type="GeneID" id="32308137"/>
<gene>
    <name evidence="1" type="ORF">BB050_02258</name>
</gene>
<sequence>MKNFSFIILFFSFSIYSQDIDSLKKLDTIYIPYHGKENEKKHNIQTRIIPTDFREKSFNFQLKNIFLSFFHVEFKGWEKKDTNIKSQRKIVNKAFLKRIRNKIIMPELINQYNNEEINCEILAQNKVFYILDFTEKKRKTILYEVVYMGYCPAIE</sequence>
<reference evidence="1 2" key="1">
    <citation type="submission" date="2016-08" db="EMBL/GenBank/DDBJ databases">
        <title>Complete genome sequence of Flavobacterium johnsoniae strain GSE09, a volatile-producing biocontrol agent isolated from cucumber (Cucumis sativus).</title>
        <authorList>
            <person name="Jeong J.-J."/>
            <person name="Oh J.Y."/>
            <person name="Jim Y.J."/>
            <person name="Sang M.K."/>
            <person name="Kim K.D."/>
        </authorList>
    </citation>
    <scope>NUCLEOTIDE SEQUENCE [LARGE SCALE GENOMIC DNA]</scope>
    <source>
        <strain evidence="1 2">GSE09</strain>
    </source>
</reference>
<proteinExistence type="predicted"/>
<dbReference type="KEGG" id="fjg:BB050_02258"/>
<organism evidence="1 2">
    <name type="scientific">Flavobacterium anhuiense</name>
    <dbReference type="NCBI Taxonomy" id="459526"/>
    <lineage>
        <taxon>Bacteria</taxon>
        <taxon>Pseudomonadati</taxon>
        <taxon>Bacteroidota</taxon>
        <taxon>Flavobacteriia</taxon>
        <taxon>Flavobacteriales</taxon>
        <taxon>Flavobacteriaceae</taxon>
        <taxon>Flavobacterium</taxon>
    </lineage>
</organism>
<dbReference type="Proteomes" id="UP000093276">
    <property type="component" value="Chromosome"/>
</dbReference>
<name>A0AAC9D4L3_9FLAO</name>
<evidence type="ECO:0000313" key="2">
    <source>
        <dbReference type="Proteomes" id="UP000093276"/>
    </source>
</evidence>
<dbReference type="EMBL" id="CP016907">
    <property type="protein sequence ID" value="AOC95372.1"/>
    <property type="molecule type" value="Genomic_DNA"/>
</dbReference>
<dbReference type="RefSeq" id="WP_066033617.1">
    <property type="nucleotide sequence ID" value="NZ_CP016907.1"/>
</dbReference>
<accession>A0AAC9D4L3</accession>
<dbReference type="AlphaFoldDB" id="A0AAC9D4L3"/>
<evidence type="ECO:0000313" key="1">
    <source>
        <dbReference type="EMBL" id="AOC95372.1"/>
    </source>
</evidence>
<protein>
    <submittedName>
        <fullName evidence="1">Uncharacterized protein</fullName>
    </submittedName>
</protein>